<proteinExistence type="predicted"/>
<evidence type="ECO:0000313" key="1">
    <source>
        <dbReference type="EMBL" id="GMT20468.1"/>
    </source>
</evidence>
<reference evidence="1" key="1">
    <citation type="submission" date="2023-10" db="EMBL/GenBank/DDBJ databases">
        <title>Genome assembly of Pristionchus species.</title>
        <authorList>
            <person name="Yoshida K."/>
            <person name="Sommer R.J."/>
        </authorList>
    </citation>
    <scope>NUCLEOTIDE SEQUENCE</scope>
    <source>
        <strain evidence="1">RS5133</strain>
    </source>
</reference>
<dbReference type="SUPFAM" id="SSF81383">
    <property type="entry name" value="F-box domain"/>
    <property type="match status" value="1"/>
</dbReference>
<accession>A0AAV5VQ79</accession>
<organism evidence="1 2">
    <name type="scientific">Pristionchus fissidentatus</name>
    <dbReference type="NCBI Taxonomy" id="1538716"/>
    <lineage>
        <taxon>Eukaryota</taxon>
        <taxon>Metazoa</taxon>
        <taxon>Ecdysozoa</taxon>
        <taxon>Nematoda</taxon>
        <taxon>Chromadorea</taxon>
        <taxon>Rhabditida</taxon>
        <taxon>Rhabditina</taxon>
        <taxon>Diplogasteromorpha</taxon>
        <taxon>Diplogasteroidea</taxon>
        <taxon>Neodiplogasteridae</taxon>
        <taxon>Pristionchus</taxon>
    </lineage>
</organism>
<sequence length="130" mass="14780">AILPLLPAEILVKIVHVLPIQGRSRLGSTCRRIHHIELSTGGRHFDKVTVRKDSLFSGAAINDRLLLNFVEKFDEFALNCRVSGVSAITLREIFLIVRESSRSRSFAFEVTKDSFYQFLQMLGSEIKNEF</sequence>
<dbReference type="InterPro" id="IPR036047">
    <property type="entry name" value="F-box-like_dom_sf"/>
</dbReference>
<dbReference type="AlphaFoldDB" id="A0AAV5VQ79"/>
<name>A0AAV5VQ79_9BILA</name>
<evidence type="ECO:0000313" key="2">
    <source>
        <dbReference type="Proteomes" id="UP001432322"/>
    </source>
</evidence>
<feature type="non-terminal residue" evidence="1">
    <location>
        <position position="130"/>
    </location>
</feature>
<dbReference type="EMBL" id="BTSY01000003">
    <property type="protein sequence ID" value="GMT20468.1"/>
    <property type="molecule type" value="Genomic_DNA"/>
</dbReference>
<comment type="caution">
    <text evidence="1">The sequence shown here is derived from an EMBL/GenBank/DDBJ whole genome shotgun (WGS) entry which is preliminary data.</text>
</comment>
<gene>
    <name evidence="1" type="ORF">PFISCL1PPCAC_11765</name>
</gene>
<keyword evidence="2" id="KW-1185">Reference proteome</keyword>
<feature type="non-terminal residue" evidence="1">
    <location>
        <position position="1"/>
    </location>
</feature>
<dbReference type="Proteomes" id="UP001432322">
    <property type="component" value="Unassembled WGS sequence"/>
</dbReference>
<protein>
    <recommendedName>
        <fullName evidence="3">F-box domain-containing protein</fullName>
    </recommendedName>
</protein>
<evidence type="ECO:0008006" key="3">
    <source>
        <dbReference type="Google" id="ProtNLM"/>
    </source>
</evidence>